<feature type="domain" description="SLH" evidence="2">
    <location>
        <begin position="347"/>
        <end position="410"/>
    </location>
</feature>
<feature type="signal peptide" evidence="1">
    <location>
        <begin position="1"/>
        <end position="21"/>
    </location>
</feature>
<sequence>MKRLVIIVIVVLMLSSNIAYAANNYDTILKSISGESIQELQDDRYISTPRLYEYNTKKYLSYQINKKNCGRYLYTIFTDIDGNPVYDEEIVEHLYKAYFLHEVLTDEDLTKPISYYEKNNEMLAEYKVLETYSEMVGMIGAAYLNQESMIKALVSYIAEESLENLSYEELLKLYYMLSFSNIKKIVEETEKYVLESKSSRCIDCCIAEEKLNKFIFAESFGTGLLSLTGDEIYNKAEDTNALTAFILTFKSFIGSTDIEKLELDNDDINRFKELVSLIKAYNNSDKKEENEENIITKTKDLIDNIEVLESVKHFETIRFENWEKLMYPSIKLLKKTYKMNRSEYCILARRYEDYDSKYWANSSIGYVTREGIFNGYEDGEFKPNNKISRIEYIIITLRALDYDIESAKGEIWYKDYLEKAISLGLIKSGEYDEVSIVEPITRKEMAKIIVNGLNLDSVEIESSIRKSILDYKQIDNYYRNDVVRAYSLGLINGKLDGSFDPDGLAKRSEAAVIIRRAKNEYYRGI</sequence>
<reference evidence="3 4" key="1">
    <citation type="submission" date="2016-11" db="EMBL/GenBank/DDBJ databases">
        <authorList>
            <person name="Jaros S."/>
            <person name="Januszkiewicz K."/>
            <person name="Wedrychowicz H."/>
        </authorList>
    </citation>
    <scope>NUCLEOTIDE SEQUENCE [LARGE SCALE GENOMIC DNA]</scope>
    <source>
        <strain evidence="3 4">DSM 17477</strain>
    </source>
</reference>
<keyword evidence="1" id="KW-0732">Signal</keyword>
<proteinExistence type="predicted"/>
<organism evidence="3 4">
    <name type="scientific">Dethiosulfatibacter aminovorans DSM 17477</name>
    <dbReference type="NCBI Taxonomy" id="1121476"/>
    <lineage>
        <taxon>Bacteria</taxon>
        <taxon>Bacillati</taxon>
        <taxon>Bacillota</taxon>
        <taxon>Tissierellia</taxon>
        <taxon>Dethiosulfatibacter</taxon>
    </lineage>
</organism>
<dbReference type="PROSITE" id="PS51272">
    <property type="entry name" value="SLH"/>
    <property type="match status" value="2"/>
</dbReference>
<evidence type="ECO:0000313" key="4">
    <source>
        <dbReference type="Proteomes" id="UP000184052"/>
    </source>
</evidence>
<evidence type="ECO:0000313" key="3">
    <source>
        <dbReference type="EMBL" id="SHJ48909.1"/>
    </source>
</evidence>
<gene>
    <name evidence="3" type="ORF">SAMN02745751_02693</name>
</gene>
<accession>A0A1M6JQB0</accession>
<dbReference type="RefSeq" id="WP_073050090.1">
    <property type="nucleotide sequence ID" value="NZ_FQZL01000022.1"/>
</dbReference>
<evidence type="ECO:0000259" key="2">
    <source>
        <dbReference type="PROSITE" id="PS51272"/>
    </source>
</evidence>
<feature type="domain" description="SLH" evidence="2">
    <location>
        <begin position="465"/>
        <end position="525"/>
    </location>
</feature>
<keyword evidence="4" id="KW-1185">Reference proteome</keyword>
<dbReference type="OrthoDB" id="174569at2"/>
<dbReference type="Proteomes" id="UP000184052">
    <property type="component" value="Unassembled WGS sequence"/>
</dbReference>
<protein>
    <submittedName>
        <fullName evidence="3">S-layer homology domain-containing protein</fullName>
    </submittedName>
</protein>
<dbReference type="EMBL" id="FQZL01000022">
    <property type="protein sequence ID" value="SHJ48909.1"/>
    <property type="molecule type" value="Genomic_DNA"/>
</dbReference>
<feature type="chain" id="PRO_5012816349" evidence="1">
    <location>
        <begin position="22"/>
        <end position="525"/>
    </location>
</feature>
<name>A0A1M6JQB0_9FIRM</name>
<dbReference type="Pfam" id="PF00395">
    <property type="entry name" value="SLH"/>
    <property type="match status" value="2"/>
</dbReference>
<dbReference type="InterPro" id="IPR001119">
    <property type="entry name" value="SLH_dom"/>
</dbReference>
<evidence type="ECO:0000256" key="1">
    <source>
        <dbReference type="SAM" id="SignalP"/>
    </source>
</evidence>
<dbReference type="AlphaFoldDB" id="A0A1M6JQB0"/>
<dbReference type="STRING" id="1121476.SAMN02745751_02693"/>